<dbReference type="Pfam" id="PF13456">
    <property type="entry name" value="RVT_3"/>
    <property type="match status" value="1"/>
</dbReference>
<dbReference type="PANTHER" id="PTHR48475">
    <property type="entry name" value="RIBONUCLEASE H"/>
    <property type="match status" value="1"/>
</dbReference>
<dbReference type="CDD" id="cd09279">
    <property type="entry name" value="RNase_HI_like"/>
    <property type="match status" value="1"/>
</dbReference>
<comment type="caution">
    <text evidence="4">The sequence shown here is derived from an EMBL/GenBank/DDBJ whole genome shotgun (WGS) entry which is preliminary data.</text>
</comment>
<dbReference type="PROSITE" id="PS50879">
    <property type="entry name" value="RNASE_H_1"/>
    <property type="match status" value="1"/>
</dbReference>
<organism evidence="4 5">
    <name type="scientific">Pyrus ussuriensis x Pyrus communis</name>
    <dbReference type="NCBI Taxonomy" id="2448454"/>
    <lineage>
        <taxon>Eukaryota</taxon>
        <taxon>Viridiplantae</taxon>
        <taxon>Streptophyta</taxon>
        <taxon>Embryophyta</taxon>
        <taxon>Tracheophyta</taxon>
        <taxon>Spermatophyta</taxon>
        <taxon>Magnoliopsida</taxon>
        <taxon>eudicotyledons</taxon>
        <taxon>Gunneridae</taxon>
        <taxon>Pentapetalae</taxon>
        <taxon>rosids</taxon>
        <taxon>fabids</taxon>
        <taxon>Rosales</taxon>
        <taxon>Rosaceae</taxon>
        <taxon>Amygdaloideae</taxon>
        <taxon>Maleae</taxon>
        <taxon>Pyrus</taxon>
    </lineage>
</organism>
<dbReference type="Proteomes" id="UP000327157">
    <property type="component" value="Chromosome 8"/>
</dbReference>
<dbReference type="Pfam" id="PF00078">
    <property type="entry name" value="RVT_1"/>
    <property type="match status" value="1"/>
</dbReference>
<dbReference type="InterPro" id="IPR012337">
    <property type="entry name" value="RNaseH-like_sf"/>
</dbReference>
<dbReference type="GO" id="GO:0003676">
    <property type="term" value="F:nucleic acid binding"/>
    <property type="evidence" value="ECO:0007669"/>
    <property type="project" value="InterPro"/>
</dbReference>
<evidence type="ECO:0000259" key="2">
    <source>
        <dbReference type="PROSITE" id="PS50879"/>
    </source>
</evidence>
<evidence type="ECO:0000259" key="3">
    <source>
        <dbReference type="PROSITE" id="PS50994"/>
    </source>
</evidence>
<reference evidence="4 5" key="1">
    <citation type="submission" date="2019-09" db="EMBL/GenBank/DDBJ databases">
        <authorList>
            <person name="Ou C."/>
        </authorList>
    </citation>
    <scope>NUCLEOTIDE SEQUENCE [LARGE SCALE GENOMIC DNA]</scope>
    <source>
        <strain evidence="4">S2</strain>
        <tissue evidence="4">Leaf</tissue>
    </source>
</reference>
<feature type="domain" description="Integrase catalytic" evidence="3">
    <location>
        <begin position="702"/>
        <end position="840"/>
    </location>
</feature>
<sequence length="840" mass="94863">MFCSYHEYNGHDGEKCITLRDHIEALAREGKIEQFLRHPPRDNHNQRQVNMIYSISGGKPISESSNRAMKNNERTLKPGHQVFHVEDIRGGKYQKPNWDPICFYPEEEIGIIYPHNDLLIVEAHIANFDVRRILVVTGASVNIMFAEAFKTLNVAEHLLDHSVSPLISFSSNVVQPLGSVHLPFTIGTGPAQSCYNTSVKQQHLHVPKETLSIHDQVIKTSSDKANLNIHGGNNQPDDPRDDSFTQQTQPAEKLENAEVEKLKSIGFIREVNYPTWVGNVVLVKKNTTKESLLLQKILWRIFPLPLIDRLVDSTAGCELLSFMDAYSGYNQILMNPSDQEHTKVMPFGLKNAGATYQRLVNSMFAEQIGKNIEVYVDDMLVKSKHADQHIANLSETFSILKKYRMRLNPNKCAFGVGSEKFLGFMISQRGIEANPEKIKAIMDMKEPLAEKGQVVADFIAKFTYPVDISPTPEAAASSPLETRKVEPTLPVWNLYVDGSSNQQGCGARLVLTTLNKVAMEYAICFKFKASNNEAEYWALLVGLCLAKHLGVKQINIFSDSQLVVNQVTNNFDAKDNSMAAYLAQTQLLLKHFHYHITQVPRATNSHADALARLASVVEDKIGRKIHVELLAIPSTMVIEIRYKSTRYLIINDQLYKRGFNLPYLQCLAPAEAEIVIREIHEEVCGDHAGSRSLAHKTFHAIRISRSCDKCQRYATIHHSPPEPLTPMGKVRYAIVAVDYFTKWAKVEPLATITKAKIEDFVWKNILCKFGIPNAIITDNGRQFDNKKFRMFCSKFNINLCFASPAYPQSNRQVEAINKIIKRTLKTSLDKAKGCWPEFVP</sequence>
<dbReference type="FunFam" id="3.30.70.270:FF:000003">
    <property type="entry name" value="Transposon Ty3-G Gag-Pol polyprotein"/>
    <property type="match status" value="1"/>
</dbReference>
<dbReference type="OrthoDB" id="1738821at2759"/>
<name>A0A5N5HQN7_9ROSA</name>
<dbReference type="InterPro" id="IPR002156">
    <property type="entry name" value="RNaseH_domain"/>
</dbReference>
<accession>A0A5N5HQN7</accession>
<feature type="compositionally biased region" description="Polar residues" evidence="1">
    <location>
        <begin position="224"/>
        <end position="236"/>
    </location>
</feature>
<keyword evidence="5" id="KW-1185">Reference proteome</keyword>
<dbReference type="GO" id="GO:0015074">
    <property type="term" value="P:DNA integration"/>
    <property type="evidence" value="ECO:0007669"/>
    <property type="project" value="InterPro"/>
</dbReference>
<dbReference type="PROSITE" id="PS50994">
    <property type="entry name" value="INTEGRASE"/>
    <property type="match status" value="1"/>
</dbReference>
<proteinExistence type="predicted"/>
<dbReference type="SUPFAM" id="SSF56672">
    <property type="entry name" value="DNA/RNA polymerases"/>
    <property type="match status" value="1"/>
</dbReference>
<dbReference type="SUPFAM" id="SSF53098">
    <property type="entry name" value="Ribonuclease H-like"/>
    <property type="match status" value="1"/>
</dbReference>
<feature type="domain" description="RNase H type-1" evidence="2">
    <location>
        <begin position="488"/>
        <end position="616"/>
    </location>
</feature>
<dbReference type="InterPro" id="IPR036397">
    <property type="entry name" value="RNaseH_sf"/>
</dbReference>
<dbReference type="Pfam" id="PF00665">
    <property type="entry name" value="rve"/>
    <property type="match status" value="1"/>
</dbReference>
<dbReference type="InterPro" id="IPR043502">
    <property type="entry name" value="DNA/RNA_pol_sf"/>
</dbReference>
<dbReference type="InterPro" id="IPR000477">
    <property type="entry name" value="RT_dom"/>
</dbReference>
<dbReference type="GO" id="GO:0004523">
    <property type="term" value="F:RNA-DNA hybrid ribonuclease activity"/>
    <property type="evidence" value="ECO:0007669"/>
    <property type="project" value="InterPro"/>
</dbReference>
<dbReference type="CDD" id="cd01647">
    <property type="entry name" value="RT_LTR"/>
    <property type="match status" value="1"/>
</dbReference>
<feature type="region of interest" description="Disordered" evidence="1">
    <location>
        <begin position="224"/>
        <end position="251"/>
    </location>
</feature>
<reference evidence="4 5" key="3">
    <citation type="submission" date="2019-11" db="EMBL/GenBank/DDBJ databases">
        <title>A de novo genome assembly of a pear dwarfing rootstock.</title>
        <authorList>
            <person name="Wang F."/>
            <person name="Wang J."/>
            <person name="Li S."/>
            <person name="Zhang Y."/>
            <person name="Fang M."/>
            <person name="Ma L."/>
            <person name="Zhao Y."/>
            <person name="Jiang S."/>
        </authorList>
    </citation>
    <scope>NUCLEOTIDE SEQUENCE [LARGE SCALE GENOMIC DNA]</scope>
    <source>
        <strain evidence="4">S2</strain>
        <tissue evidence="4">Leaf</tissue>
    </source>
</reference>
<reference evidence="5" key="2">
    <citation type="submission" date="2019-10" db="EMBL/GenBank/DDBJ databases">
        <title>A de novo genome assembly of a pear dwarfing rootstock.</title>
        <authorList>
            <person name="Wang F."/>
            <person name="Wang J."/>
            <person name="Li S."/>
            <person name="Zhang Y."/>
            <person name="Fang M."/>
            <person name="Ma L."/>
            <person name="Zhao Y."/>
            <person name="Jiang S."/>
        </authorList>
    </citation>
    <scope>NUCLEOTIDE SEQUENCE [LARGE SCALE GENOMIC DNA]</scope>
</reference>
<dbReference type="Gene3D" id="3.30.420.10">
    <property type="entry name" value="Ribonuclease H-like superfamily/Ribonuclease H"/>
    <property type="match status" value="2"/>
</dbReference>
<dbReference type="InterPro" id="IPR001584">
    <property type="entry name" value="Integrase_cat-core"/>
</dbReference>
<dbReference type="EMBL" id="SMOL01000148">
    <property type="protein sequence ID" value="KAB2629003.1"/>
    <property type="molecule type" value="Genomic_DNA"/>
</dbReference>
<dbReference type="InterPro" id="IPR043128">
    <property type="entry name" value="Rev_trsase/Diguanyl_cyclase"/>
</dbReference>
<gene>
    <name evidence="4" type="ORF">D8674_033798</name>
</gene>
<evidence type="ECO:0000256" key="1">
    <source>
        <dbReference type="SAM" id="MobiDB-lite"/>
    </source>
</evidence>
<evidence type="ECO:0000313" key="4">
    <source>
        <dbReference type="EMBL" id="KAB2629003.1"/>
    </source>
</evidence>
<protein>
    <submittedName>
        <fullName evidence="4">Uncharacterized protein</fullName>
    </submittedName>
</protein>
<dbReference type="AlphaFoldDB" id="A0A5N5HQN7"/>
<evidence type="ECO:0000313" key="5">
    <source>
        <dbReference type="Proteomes" id="UP000327157"/>
    </source>
</evidence>
<dbReference type="Gene3D" id="3.30.70.270">
    <property type="match status" value="1"/>
</dbReference>
<dbReference type="PANTHER" id="PTHR48475:SF2">
    <property type="entry name" value="RIBONUCLEASE H"/>
    <property type="match status" value="1"/>
</dbReference>